<evidence type="ECO:0000313" key="3">
    <source>
        <dbReference type="Proteomes" id="UP001150217"/>
    </source>
</evidence>
<reference evidence="2" key="1">
    <citation type="submission" date="2022-08" db="EMBL/GenBank/DDBJ databases">
        <title>A Global Phylogenomic Analysis of the Shiitake Genus Lentinula.</title>
        <authorList>
            <consortium name="DOE Joint Genome Institute"/>
            <person name="Sierra-Patev S."/>
            <person name="Min B."/>
            <person name="Naranjo-Ortiz M."/>
            <person name="Looney B."/>
            <person name="Konkel Z."/>
            <person name="Slot J.C."/>
            <person name="Sakamoto Y."/>
            <person name="Steenwyk J.L."/>
            <person name="Rokas A."/>
            <person name="Carro J."/>
            <person name="Camarero S."/>
            <person name="Ferreira P."/>
            <person name="Molpeceres G."/>
            <person name="Ruiz-Duenas F.J."/>
            <person name="Serrano A."/>
            <person name="Henrissat B."/>
            <person name="Drula E."/>
            <person name="Hughes K.W."/>
            <person name="Mata J.L."/>
            <person name="Ishikawa N.K."/>
            <person name="Vargas-Isla R."/>
            <person name="Ushijima S."/>
            <person name="Smith C.A."/>
            <person name="Ahrendt S."/>
            <person name="Andreopoulos W."/>
            <person name="He G."/>
            <person name="Labutti K."/>
            <person name="Lipzen A."/>
            <person name="Ng V."/>
            <person name="Riley R."/>
            <person name="Sandor L."/>
            <person name="Barry K."/>
            <person name="Martinez A.T."/>
            <person name="Xiao Y."/>
            <person name="Gibbons J.G."/>
            <person name="Terashima K."/>
            <person name="Grigoriev I.V."/>
            <person name="Hibbett D.S."/>
        </authorList>
    </citation>
    <scope>NUCLEOTIDE SEQUENCE</scope>
    <source>
        <strain evidence="2">RHP3577 ss4</strain>
    </source>
</reference>
<dbReference type="InterPro" id="IPR047122">
    <property type="entry name" value="Trans-enoyl_RdTase-like"/>
</dbReference>
<protein>
    <submittedName>
        <fullName evidence="2">Chaperonin 10-like protein</fullName>
    </submittedName>
</protein>
<sequence>MPVSKIHTAIASLSLKHFESVQVPTPAPGEGEVLIKVAYAAMIAFDTYINDLGYSATFPMIFGFNASGTVAEVGTGIDDLQIGDRVTAFTFRNSEAKGMQEYTLQTRSVTAKIPDSVSLEAAVAIPDNFITAFNSLFNPEYLGLPYPTSFPSPESPPFANVPILIYGAGSTTGHYAIQILHSAGYTNVLVTASPKHHEYLRSLGATHTFDYNSPSLIEDINSVVTASEGGKLKFVLDCITAQTTHWGRR</sequence>
<dbReference type="InterPro" id="IPR013154">
    <property type="entry name" value="ADH-like_N"/>
</dbReference>
<organism evidence="2 3">
    <name type="scientific">Lentinula lateritia</name>
    <dbReference type="NCBI Taxonomy" id="40482"/>
    <lineage>
        <taxon>Eukaryota</taxon>
        <taxon>Fungi</taxon>
        <taxon>Dikarya</taxon>
        <taxon>Basidiomycota</taxon>
        <taxon>Agaricomycotina</taxon>
        <taxon>Agaricomycetes</taxon>
        <taxon>Agaricomycetidae</taxon>
        <taxon>Agaricales</taxon>
        <taxon>Marasmiineae</taxon>
        <taxon>Omphalotaceae</taxon>
        <taxon>Lentinula</taxon>
    </lineage>
</organism>
<dbReference type="SUPFAM" id="SSF51735">
    <property type="entry name" value="NAD(P)-binding Rossmann-fold domains"/>
    <property type="match status" value="1"/>
</dbReference>
<dbReference type="InterPro" id="IPR011032">
    <property type="entry name" value="GroES-like_sf"/>
</dbReference>
<dbReference type="PANTHER" id="PTHR45348:SF3">
    <property type="entry name" value="ENOYL REDUCTASE (ER) DOMAIN-CONTAINING PROTEIN"/>
    <property type="match status" value="1"/>
</dbReference>
<dbReference type="CDD" id="cd08249">
    <property type="entry name" value="enoyl_reductase_like"/>
    <property type="match status" value="1"/>
</dbReference>
<proteinExistence type="predicted"/>
<dbReference type="SMART" id="SM00829">
    <property type="entry name" value="PKS_ER"/>
    <property type="match status" value="1"/>
</dbReference>
<dbReference type="Proteomes" id="UP001150217">
    <property type="component" value="Unassembled WGS sequence"/>
</dbReference>
<dbReference type="InterPro" id="IPR036291">
    <property type="entry name" value="NAD(P)-bd_dom_sf"/>
</dbReference>
<keyword evidence="3" id="KW-1185">Reference proteome</keyword>
<gene>
    <name evidence="2" type="ORF">C8R41DRAFT_55592</name>
</gene>
<accession>A0ABQ8VUR1</accession>
<dbReference type="Pfam" id="PF00107">
    <property type="entry name" value="ADH_zinc_N"/>
    <property type="match status" value="1"/>
</dbReference>
<comment type="caution">
    <text evidence="2">The sequence shown here is derived from an EMBL/GenBank/DDBJ whole genome shotgun (WGS) entry which is preliminary data.</text>
</comment>
<evidence type="ECO:0000313" key="2">
    <source>
        <dbReference type="EMBL" id="KAJ4499230.1"/>
    </source>
</evidence>
<dbReference type="Gene3D" id="3.40.50.720">
    <property type="entry name" value="NAD(P)-binding Rossmann-like Domain"/>
    <property type="match status" value="1"/>
</dbReference>
<dbReference type="Gene3D" id="3.90.180.10">
    <property type="entry name" value="Medium-chain alcohol dehydrogenases, catalytic domain"/>
    <property type="match status" value="1"/>
</dbReference>
<dbReference type="InterPro" id="IPR013149">
    <property type="entry name" value="ADH-like_C"/>
</dbReference>
<dbReference type="InterPro" id="IPR020843">
    <property type="entry name" value="ER"/>
</dbReference>
<dbReference type="PANTHER" id="PTHR45348">
    <property type="entry name" value="HYPOTHETICAL OXIDOREDUCTASE (EUROFUNG)"/>
    <property type="match status" value="1"/>
</dbReference>
<dbReference type="SUPFAM" id="SSF50129">
    <property type="entry name" value="GroES-like"/>
    <property type="match status" value="1"/>
</dbReference>
<feature type="domain" description="Enoyl reductase (ER)" evidence="1">
    <location>
        <begin position="8"/>
        <end position="248"/>
    </location>
</feature>
<dbReference type="Pfam" id="PF08240">
    <property type="entry name" value="ADH_N"/>
    <property type="match status" value="1"/>
</dbReference>
<evidence type="ECO:0000259" key="1">
    <source>
        <dbReference type="SMART" id="SM00829"/>
    </source>
</evidence>
<dbReference type="EMBL" id="JANVFT010000011">
    <property type="protein sequence ID" value="KAJ4499230.1"/>
    <property type="molecule type" value="Genomic_DNA"/>
</dbReference>
<name>A0ABQ8VUR1_9AGAR</name>